<evidence type="ECO:0000256" key="1">
    <source>
        <dbReference type="SAM" id="Phobius"/>
    </source>
</evidence>
<gene>
    <name evidence="2" type="ORF">RchiOBHm_Chr7g0225421</name>
</gene>
<keyword evidence="3" id="KW-1185">Reference proteome</keyword>
<feature type="transmembrane region" description="Helical" evidence="1">
    <location>
        <begin position="418"/>
        <end position="441"/>
    </location>
</feature>
<dbReference type="EMBL" id="PDCK01000045">
    <property type="protein sequence ID" value="PRQ20189.1"/>
    <property type="molecule type" value="Genomic_DNA"/>
</dbReference>
<evidence type="ECO:0000313" key="3">
    <source>
        <dbReference type="Proteomes" id="UP000238479"/>
    </source>
</evidence>
<proteinExistence type="predicted"/>
<dbReference type="OMA" id="NDELCTM"/>
<organism evidence="2 3">
    <name type="scientific">Rosa chinensis</name>
    <name type="common">China rose</name>
    <dbReference type="NCBI Taxonomy" id="74649"/>
    <lineage>
        <taxon>Eukaryota</taxon>
        <taxon>Viridiplantae</taxon>
        <taxon>Streptophyta</taxon>
        <taxon>Embryophyta</taxon>
        <taxon>Tracheophyta</taxon>
        <taxon>Spermatophyta</taxon>
        <taxon>Magnoliopsida</taxon>
        <taxon>eudicotyledons</taxon>
        <taxon>Gunneridae</taxon>
        <taxon>Pentapetalae</taxon>
        <taxon>rosids</taxon>
        <taxon>fabids</taxon>
        <taxon>Rosales</taxon>
        <taxon>Rosaceae</taxon>
        <taxon>Rosoideae</taxon>
        <taxon>Rosoideae incertae sedis</taxon>
        <taxon>Rosa</taxon>
    </lineage>
</organism>
<dbReference type="AlphaFoldDB" id="A0A2P6PE45"/>
<dbReference type="Pfam" id="PF03140">
    <property type="entry name" value="DUF247"/>
    <property type="match status" value="1"/>
</dbReference>
<dbReference type="Gramene" id="PRQ20189">
    <property type="protein sequence ID" value="PRQ20189"/>
    <property type="gene ID" value="RchiOBHm_Chr7g0225421"/>
</dbReference>
<name>A0A2P6PE45_ROSCH</name>
<dbReference type="InterPro" id="IPR004158">
    <property type="entry name" value="DUF247_pln"/>
</dbReference>
<dbReference type="STRING" id="74649.A0A2P6PE45"/>
<keyword evidence="1" id="KW-1133">Transmembrane helix</keyword>
<sequence>MEASIQLAAPNDIDNGCTSALETSMMEKLDKLFAMSPSRCIYRVPHRLRSVCEKAYTPQVVSIGPLHHGKETLKAMEEQKWRYLRCFIRRNNLSLKDCIKIVRDQETRLRSCYSEAIELQSDELISIILVDAVFIIEFLLRYSYLELRNENDCIFGTPKMIDDVWPDLVMLENQLPFFILEHLFGLNTFLAPSEDTDTLDFGRLSILHLCHQFLNQDVRRIGGTLDNLKAVSEEEVQHLVDFFRKLYIAPLFKPQSAGQPKQVTAPSIEELHRAGVKFKFRSTKNLFDIRFKDGILEIPKLEISDSTELILRNLIAFEQCIWKGNYISDYVGIMDQFVNTPKDVELLVHYGIVEHMLGGGNDELCTMINSLTTEVKIYPTKFYYGTVCEDLNKFCSLLWHKRMANLRHNYFNTPWKTISFIAAVFLLIFTAVQTICSIISLKP</sequence>
<accession>A0A2P6PE45</accession>
<dbReference type="PANTHER" id="PTHR31170:SF25">
    <property type="entry name" value="BNAA09G04570D PROTEIN"/>
    <property type="match status" value="1"/>
</dbReference>
<comment type="caution">
    <text evidence="2">The sequence shown here is derived from an EMBL/GenBank/DDBJ whole genome shotgun (WGS) entry which is preliminary data.</text>
</comment>
<evidence type="ECO:0000313" key="2">
    <source>
        <dbReference type="EMBL" id="PRQ20189.1"/>
    </source>
</evidence>
<protein>
    <recommendedName>
        <fullName evidence="4">DUF247 domain protein</fullName>
    </recommendedName>
</protein>
<dbReference type="Proteomes" id="UP000238479">
    <property type="component" value="Chromosome 7"/>
</dbReference>
<reference evidence="2 3" key="1">
    <citation type="journal article" date="2018" name="Nat. Genet.">
        <title>The Rosa genome provides new insights in the design of modern roses.</title>
        <authorList>
            <person name="Bendahmane M."/>
        </authorList>
    </citation>
    <scope>NUCLEOTIDE SEQUENCE [LARGE SCALE GENOMIC DNA]</scope>
    <source>
        <strain evidence="3">cv. Old Blush</strain>
    </source>
</reference>
<evidence type="ECO:0008006" key="4">
    <source>
        <dbReference type="Google" id="ProtNLM"/>
    </source>
</evidence>
<keyword evidence="1" id="KW-0472">Membrane</keyword>
<dbReference type="PANTHER" id="PTHR31170">
    <property type="entry name" value="BNAC04G53230D PROTEIN"/>
    <property type="match status" value="1"/>
</dbReference>
<keyword evidence="1" id="KW-0812">Transmembrane</keyword>